<sequence length="170" mass="20232">MASPQKTKGKSYENAKANFLTEIFSEKFIRVPTSGAFLGGKNYDRRFDMTQGQVMAFKGDIIPPDDWKFFNCECKFYKDFKFHLLFNESKVLDSWIEETLSTANENDLNLIFMKFNNIGEYIAFQSKEKFRVTKHLKYKKGWYFTSHESFWNDFNINRIRERCKGIDIEN</sequence>
<dbReference type="EMBL" id="UINC01063280">
    <property type="protein sequence ID" value="SVB90748.1"/>
    <property type="molecule type" value="Genomic_DNA"/>
</dbReference>
<dbReference type="Pfam" id="PF24608">
    <property type="entry name" value="PDDEXK_15"/>
    <property type="match status" value="1"/>
</dbReference>
<protein>
    <submittedName>
        <fullName evidence="1">Uncharacterized protein</fullName>
    </submittedName>
</protein>
<evidence type="ECO:0000313" key="1">
    <source>
        <dbReference type="EMBL" id="SVB90748.1"/>
    </source>
</evidence>
<gene>
    <name evidence="1" type="ORF">METZ01_LOCUS243602</name>
</gene>
<dbReference type="AlphaFoldDB" id="A0A382HTW4"/>
<reference evidence="1" key="1">
    <citation type="submission" date="2018-05" db="EMBL/GenBank/DDBJ databases">
        <authorList>
            <person name="Lanie J.A."/>
            <person name="Ng W.-L."/>
            <person name="Kazmierczak K.M."/>
            <person name="Andrzejewski T.M."/>
            <person name="Davidsen T.M."/>
            <person name="Wayne K.J."/>
            <person name="Tettelin H."/>
            <person name="Glass J.I."/>
            <person name="Rusch D."/>
            <person name="Podicherti R."/>
            <person name="Tsui H.-C.T."/>
            <person name="Winkler M.E."/>
        </authorList>
    </citation>
    <scope>NUCLEOTIDE SEQUENCE</scope>
</reference>
<organism evidence="1">
    <name type="scientific">marine metagenome</name>
    <dbReference type="NCBI Taxonomy" id="408172"/>
    <lineage>
        <taxon>unclassified sequences</taxon>
        <taxon>metagenomes</taxon>
        <taxon>ecological metagenomes</taxon>
    </lineage>
</organism>
<proteinExistence type="predicted"/>
<dbReference type="InterPro" id="IPR056931">
    <property type="entry name" value="D14-like"/>
</dbReference>
<accession>A0A382HTW4</accession>
<name>A0A382HTW4_9ZZZZ</name>